<dbReference type="InterPro" id="IPR022603">
    <property type="entry name" value="DUF3152"/>
</dbReference>
<dbReference type="RefSeq" id="WP_229698295.1">
    <property type="nucleotide sequence ID" value="NZ_BMMS01000007.1"/>
</dbReference>
<evidence type="ECO:0000259" key="2">
    <source>
        <dbReference type="Pfam" id="PF11350"/>
    </source>
</evidence>
<name>A0A917ZKX3_9ACTN</name>
<dbReference type="AlphaFoldDB" id="A0A917ZKX3"/>
<reference evidence="3" key="1">
    <citation type="journal article" date="2014" name="Int. J. Syst. Evol. Microbiol.">
        <title>Complete genome sequence of Corynebacterium casei LMG S-19264T (=DSM 44701T), isolated from a smear-ripened cheese.</title>
        <authorList>
            <consortium name="US DOE Joint Genome Institute (JGI-PGF)"/>
            <person name="Walter F."/>
            <person name="Albersmeier A."/>
            <person name="Kalinowski J."/>
            <person name="Ruckert C."/>
        </authorList>
    </citation>
    <scope>NUCLEOTIDE SEQUENCE</scope>
    <source>
        <strain evidence="3">CGMCC 4.7201</strain>
    </source>
</reference>
<feature type="region of interest" description="Disordered" evidence="1">
    <location>
        <begin position="1"/>
        <end position="187"/>
    </location>
</feature>
<feature type="compositionally biased region" description="Low complexity" evidence="1">
    <location>
        <begin position="141"/>
        <end position="160"/>
    </location>
</feature>
<evidence type="ECO:0000256" key="1">
    <source>
        <dbReference type="SAM" id="MobiDB-lite"/>
    </source>
</evidence>
<accession>A0A917ZKX3</accession>
<feature type="compositionally biased region" description="Basic and acidic residues" evidence="1">
    <location>
        <begin position="223"/>
        <end position="234"/>
    </location>
</feature>
<evidence type="ECO:0000313" key="3">
    <source>
        <dbReference type="EMBL" id="GGO85826.1"/>
    </source>
</evidence>
<sequence>MGRHSAPSRGRGEQSGGERAGRASGRGSRREPVVDDGSGPSHPPRSSHGTSETSEHSRADDVGDLPGHPQHIEGTAAGAVRRPAGPYGAYGPYGQAASPVATERTYRQARPVPSHQGGFGPRSEDVALFDGSGPPAGAGFDASGTPAGAAGSFATAADGGPPSRDRRTDREDRENRPSGAPRKRALGGVAAAAVVTALAVVVTGQFTGGGAKSGEAVASGQVQRDDSKTSRSQDRPTPSNAPIGNGGPPTLHDRLRVRFPLADTVTLSGQFARIGGSAKAPGTTGRLFRYRVDVERDLPLDGTLFADFVQETLNDPRSWGHGGTMRFERVSKGPADFVVTLASPGTTDAWCAKSGLDTSIDHVSCDSASTQRVMINAFRWAQGAQTFGNDMLGYRQMLINHEVGHRLGHGHEGCPANGALAPVMMQQTKFLTTGSATCRPNSWPFPKG</sequence>
<protein>
    <recommendedName>
        <fullName evidence="2">DUF3152 domain-containing protein</fullName>
    </recommendedName>
</protein>
<dbReference type="Proteomes" id="UP000641932">
    <property type="component" value="Unassembled WGS sequence"/>
</dbReference>
<feature type="domain" description="DUF3152" evidence="2">
    <location>
        <begin position="266"/>
        <end position="446"/>
    </location>
</feature>
<dbReference type="SUPFAM" id="SSF55486">
    <property type="entry name" value="Metalloproteases ('zincins'), catalytic domain"/>
    <property type="match status" value="1"/>
</dbReference>
<evidence type="ECO:0000313" key="4">
    <source>
        <dbReference type="Proteomes" id="UP000641932"/>
    </source>
</evidence>
<dbReference type="Pfam" id="PF11350">
    <property type="entry name" value="DUF3152"/>
    <property type="match status" value="1"/>
</dbReference>
<reference evidence="3" key="2">
    <citation type="submission" date="2020-09" db="EMBL/GenBank/DDBJ databases">
        <authorList>
            <person name="Sun Q."/>
            <person name="Zhou Y."/>
        </authorList>
    </citation>
    <scope>NUCLEOTIDE SEQUENCE</scope>
    <source>
        <strain evidence="3">CGMCC 4.7201</strain>
    </source>
</reference>
<proteinExistence type="predicted"/>
<gene>
    <name evidence="3" type="ORF">GCM10012280_20510</name>
</gene>
<feature type="compositionally biased region" description="Low complexity" evidence="1">
    <location>
        <begin position="83"/>
        <end position="99"/>
    </location>
</feature>
<feature type="region of interest" description="Disordered" evidence="1">
    <location>
        <begin position="209"/>
        <end position="253"/>
    </location>
</feature>
<feature type="compositionally biased region" description="Basic and acidic residues" evidence="1">
    <location>
        <begin position="163"/>
        <end position="176"/>
    </location>
</feature>
<feature type="compositionally biased region" description="Low complexity" evidence="1">
    <location>
        <begin position="37"/>
        <end position="52"/>
    </location>
</feature>
<keyword evidence="4" id="KW-1185">Reference proteome</keyword>
<dbReference type="EMBL" id="BMMS01000007">
    <property type="protein sequence ID" value="GGO85826.1"/>
    <property type="molecule type" value="Genomic_DNA"/>
</dbReference>
<comment type="caution">
    <text evidence="3">The sequence shown here is derived from an EMBL/GenBank/DDBJ whole genome shotgun (WGS) entry which is preliminary data.</text>
</comment>
<organism evidence="3 4">
    <name type="scientific">Wenjunlia tyrosinilytica</name>
    <dbReference type="NCBI Taxonomy" id="1544741"/>
    <lineage>
        <taxon>Bacteria</taxon>
        <taxon>Bacillati</taxon>
        <taxon>Actinomycetota</taxon>
        <taxon>Actinomycetes</taxon>
        <taxon>Kitasatosporales</taxon>
        <taxon>Streptomycetaceae</taxon>
        <taxon>Wenjunlia</taxon>
    </lineage>
</organism>